<evidence type="ECO:0000313" key="5">
    <source>
        <dbReference type="Proteomes" id="UP000433883"/>
    </source>
</evidence>
<dbReference type="EMBL" id="WNWQ01000556">
    <property type="protein sequence ID" value="KAE9966074.1"/>
    <property type="molecule type" value="Genomic_DNA"/>
</dbReference>
<reference evidence="3 5" key="1">
    <citation type="submission" date="2019-11" db="EMBL/GenBank/DDBJ databases">
        <title>Venturia inaequalis Genome Resource.</title>
        <authorList>
            <person name="Lichtner F.J."/>
        </authorList>
    </citation>
    <scope>NUCLEOTIDE SEQUENCE [LARGE SCALE GENOMIC DNA]</scope>
    <source>
        <strain evidence="3">Bline_iso_100314</strain>
        <strain evidence="4 6">DMI_063113</strain>
    </source>
</reference>
<protein>
    <submittedName>
        <fullName evidence="3">Uncharacterized protein</fullName>
    </submittedName>
</protein>
<dbReference type="Proteomes" id="UP000490939">
    <property type="component" value="Unassembled WGS sequence"/>
</dbReference>
<evidence type="ECO:0000313" key="4">
    <source>
        <dbReference type="EMBL" id="KAE9993396.1"/>
    </source>
</evidence>
<sequence length="438" mass="47093">MKTSTIFYLLSALVVEGMIVLPPNINSTEFYHQIGQKRQALGALTSLMGKGGKVADPPGATPRKQLIKSDSPVPGVKRIKMRYGPYKVPNMGTKGISGEAGSLWNYPDTGVAKPCAECTIVSQFAGLEYPDGSHANIDTGMWLHHMVHITIGSGRWDPTCYGSRSLPHVDVGASPSNSERYFSSGNERTKIRIDEAGAEGTKAGYHLKTSDRFAFIVDLMNMNMEDKTVYMTMTYDVIDGALPSGWKDIKVVWFDAAQCGTSEVSAYKQTGKYTIPTRAWTPNFEGDIIGVGAHVHDGGSNIIITSGTKTACDCKVHYAESEEYIFKKEMRMGEGKNYAEKHISSVTACYNGNLGTQKLEKSQSWKLGCNYDYDQFPGNRGDSGKQESVMCIAIMYVAVPAGGAAPSRSAAAGGGGRGGGRGGPAGRVRSIGAEEDQG</sequence>
<feature type="signal peptide" evidence="2">
    <location>
        <begin position="1"/>
        <end position="27"/>
    </location>
</feature>
<gene>
    <name evidence="3" type="ORF">BLS_007226</name>
    <name evidence="4" type="ORF">EG327_005383</name>
</gene>
<proteinExistence type="predicted"/>
<evidence type="ECO:0000256" key="2">
    <source>
        <dbReference type="SAM" id="SignalP"/>
    </source>
</evidence>
<evidence type="ECO:0000256" key="1">
    <source>
        <dbReference type="SAM" id="MobiDB-lite"/>
    </source>
</evidence>
<feature type="region of interest" description="Disordered" evidence="1">
    <location>
        <begin position="404"/>
        <end position="438"/>
    </location>
</feature>
<dbReference type="EMBL" id="WNWR01000031">
    <property type="protein sequence ID" value="KAE9993396.1"/>
    <property type="molecule type" value="Genomic_DNA"/>
</dbReference>
<comment type="caution">
    <text evidence="3">The sequence shown here is derived from an EMBL/GenBank/DDBJ whole genome shotgun (WGS) entry which is preliminary data.</text>
</comment>
<feature type="compositionally biased region" description="Gly residues" evidence="1">
    <location>
        <begin position="412"/>
        <end position="425"/>
    </location>
</feature>
<evidence type="ECO:0000313" key="3">
    <source>
        <dbReference type="EMBL" id="KAE9966074.1"/>
    </source>
</evidence>
<organism evidence="3 5">
    <name type="scientific">Venturia inaequalis</name>
    <name type="common">Apple scab fungus</name>
    <dbReference type="NCBI Taxonomy" id="5025"/>
    <lineage>
        <taxon>Eukaryota</taxon>
        <taxon>Fungi</taxon>
        <taxon>Dikarya</taxon>
        <taxon>Ascomycota</taxon>
        <taxon>Pezizomycotina</taxon>
        <taxon>Dothideomycetes</taxon>
        <taxon>Pleosporomycetidae</taxon>
        <taxon>Venturiales</taxon>
        <taxon>Venturiaceae</taxon>
        <taxon>Venturia</taxon>
    </lineage>
</organism>
<accession>A0A8H3U9R7</accession>
<dbReference type="Proteomes" id="UP000433883">
    <property type="component" value="Unassembled WGS sequence"/>
</dbReference>
<keyword evidence="2" id="KW-0732">Signal</keyword>
<name>A0A8H3U9R7_VENIN</name>
<evidence type="ECO:0000313" key="6">
    <source>
        <dbReference type="Proteomes" id="UP000490939"/>
    </source>
</evidence>
<feature type="chain" id="PRO_5044690539" evidence="2">
    <location>
        <begin position="28"/>
        <end position="438"/>
    </location>
</feature>
<dbReference type="AlphaFoldDB" id="A0A8H3U9R7"/>
<keyword evidence="6" id="KW-1185">Reference proteome</keyword>